<keyword evidence="3" id="KW-1185">Reference proteome</keyword>
<evidence type="ECO:0000313" key="3">
    <source>
        <dbReference type="Proteomes" id="UP001206128"/>
    </source>
</evidence>
<evidence type="ECO:0000313" key="2">
    <source>
        <dbReference type="EMBL" id="MCP2168660.1"/>
    </source>
</evidence>
<protein>
    <recommendedName>
        <fullName evidence="4">LigA protein</fullName>
    </recommendedName>
</protein>
<organism evidence="2 3">
    <name type="scientific">Goodfellowiella coeruleoviolacea</name>
    <dbReference type="NCBI Taxonomy" id="334858"/>
    <lineage>
        <taxon>Bacteria</taxon>
        <taxon>Bacillati</taxon>
        <taxon>Actinomycetota</taxon>
        <taxon>Actinomycetes</taxon>
        <taxon>Pseudonocardiales</taxon>
        <taxon>Pseudonocardiaceae</taxon>
        <taxon>Goodfellowiella</taxon>
    </lineage>
</organism>
<dbReference type="AlphaFoldDB" id="A0AAE3GJJ0"/>
<evidence type="ECO:0008006" key="4">
    <source>
        <dbReference type="Google" id="ProtNLM"/>
    </source>
</evidence>
<proteinExistence type="predicted"/>
<dbReference type="EMBL" id="JAMTCK010000015">
    <property type="protein sequence ID" value="MCP2168660.1"/>
    <property type="molecule type" value="Genomic_DNA"/>
</dbReference>
<gene>
    <name evidence="2" type="ORF">LX83_005538</name>
</gene>
<feature type="compositionally biased region" description="Basic and acidic residues" evidence="1">
    <location>
        <begin position="11"/>
        <end position="26"/>
    </location>
</feature>
<evidence type="ECO:0000256" key="1">
    <source>
        <dbReference type="SAM" id="MobiDB-lite"/>
    </source>
</evidence>
<comment type="caution">
    <text evidence="2">The sequence shown here is derived from an EMBL/GenBank/DDBJ whole genome shotgun (WGS) entry which is preliminary data.</text>
</comment>
<sequence length="705" mass="76372">MTAPGVPATTDLDRDRDRDLDLDRDRDRDRDLDIDQDVTGDRNRVAGRDYYHRLTQYVFFGADGAPVPPSATGSTLLDSATVHWHLTTFVRPAGFTSALDKLRGDDRVVFVADQDTGINLRALGIALLDAVFGAPDPAIDLIEADVDLDLGARPVADNALVLLDLTAMETGGRVDSQLGAFLGRIVEARGRLVVLLPGAANTTALADRYGHLVAEITAAPPATDVLRAHLTASGVDPATADAVLADAAVTDICLRARPADVVRLARLFCSVTPDPAADPAGDPAGRLAEAVAAYHNWSDELAIEFDQCADPRRRALLLATALLNGGQLEHVYRAEAALLRITNAPDTGPQGLASESFRARLAGLRGVEISDDRVRFTRSAYDFSVLHHVWQGYPQLRGALVDWLVAVPLDPEILLDRWDVPMLADRVVELCARNNMAAPVVRAVRVWSAAPQAATRELADTVLGLAAVRAPIGQRIRARIYEWARDPRLPGRMVRTIVAVCRREFGRTHSTALTALGWLAGHDEPWVADLVVDTVLGLAAHPGGPEAVLTRVAEWVAGGRAGQWLLGVRVLVELTVTESGPLTPADLAGDTLVHDLVVRSWDAVLDGVDHGKRDWAVRAWLTLAKDARWRDALLDVLVTAAGERARPLDSLRLTAERWHRDMAVPHWPAAGEADERAVVDALDERIDRVHPLALRRSPAEEGTPR</sequence>
<name>A0AAE3GJJ0_9PSEU</name>
<feature type="region of interest" description="Disordered" evidence="1">
    <location>
        <begin position="1"/>
        <end position="26"/>
    </location>
</feature>
<reference evidence="2" key="1">
    <citation type="submission" date="2022-06" db="EMBL/GenBank/DDBJ databases">
        <title>Genomic Encyclopedia of Archaeal and Bacterial Type Strains, Phase II (KMG-II): from individual species to whole genera.</title>
        <authorList>
            <person name="Goeker M."/>
        </authorList>
    </citation>
    <scope>NUCLEOTIDE SEQUENCE</scope>
    <source>
        <strain evidence="2">DSM 43935</strain>
    </source>
</reference>
<dbReference type="Proteomes" id="UP001206128">
    <property type="component" value="Unassembled WGS sequence"/>
</dbReference>
<accession>A0AAE3GJJ0</accession>
<dbReference type="RefSeq" id="WP_253776721.1">
    <property type="nucleotide sequence ID" value="NZ_JAMTCK010000015.1"/>
</dbReference>